<evidence type="ECO:0000313" key="2">
    <source>
        <dbReference type="EMBL" id="JAS60701.1"/>
    </source>
</evidence>
<reference evidence="2" key="1">
    <citation type="submission" date="2015-11" db="EMBL/GenBank/DDBJ databases">
        <title>De novo transcriptome assembly of four potential Pierce s Disease insect vectors from Arizona vineyards.</title>
        <authorList>
            <person name="Tassone E.E."/>
        </authorList>
    </citation>
    <scope>NUCLEOTIDE SEQUENCE</scope>
</reference>
<dbReference type="AlphaFoldDB" id="A0A1B6GE51"/>
<feature type="compositionally biased region" description="Low complexity" evidence="1">
    <location>
        <begin position="104"/>
        <end position="115"/>
    </location>
</feature>
<dbReference type="EMBL" id="GECZ01009068">
    <property type="protein sequence ID" value="JAS60701.1"/>
    <property type="molecule type" value="Transcribed_RNA"/>
</dbReference>
<accession>A0A1B6GE51</accession>
<feature type="compositionally biased region" description="Polar residues" evidence="1">
    <location>
        <begin position="59"/>
        <end position="81"/>
    </location>
</feature>
<protein>
    <submittedName>
        <fullName evidence="2">Uncharacterized protein</fullName>
    </submittedName>
</protein>
<proteinExistence type="predicted"/>
<organism evidence="2">
    <name type="scientific">Cuerna arida</name>
    <dbReference type="NCBI Taxonomy" id="1464854"/>
    <lineage>
        <taxon>Eukaryota</taxon>
        <taxon>Metazoa</taxon>
        <taxon>Ecdysozoa</taxon>
        <taxon>Arthropoda</taxon>
        <taxon>Hexapoda</taxon>
        <taxon>Insecta</taxon>
        <taxon>Pterygota</taxon>
        <taxon>Neoptera</taxon>
        <taxon>Paraneoptera</taxon>
        <taxon>Hemiptera</taxon>
        <taxon>Auchenorrhyncha</taxon>
        <taxon>Membracoidea</taxon>
        <taxon>Cicadellidae</taxon>
        <taxon>Cicadellinae</taxon>
        <taxon>Proconiini</taxon>
        <taxon>Cuerna</taxon>
    </lineage>
</organism>
<sequence>MAKQSGHSLPLSIRFQHKDPSQQLLQAVQTVGYKSCLLTELLSNYLKFHKQSVQVESFSTPIHPTQRFSTNSLRPTSVVHTSSQDSSLVRSSRQNDIQEKPKRPSLSQSKKSSGSTNVPLTKFFKPS</sequence>
<gene>
    <name evidence="2" type="ORF">g.1877</name>
</gene>
<feature type="region of interest" description="Disordered" evidence="1">
    <location>
        <begin position="59"/>
        <end position="127"/>
    </location>
</feature>
<feature type="compositionally biased region" description="Low complexity" evidence="1">
    <location>
        <begin position="82"/>
        <end position="94"/>
    </location>
</feature>
<feature type="non-terminal residue" evidence="2">
    <location>
        <position position="127"/>
    </location>
</feature>
<evidence type="ECO:0000256" key="1">
    <source>
        <dbReference type="SAM" id="MobiDB-lite"/>
    </source>
</evidence>
<name>A0A1B6GE51_9HEMI</name>